<dbReference type="EMBL" id="LR134117">
    <property type="protein sequence ID" value="VDZ51559.1"/>
    <property type="molecule type" value="Genomic_DNA"/>
</dbReference>
<organism evidence="1 2">
    <name type="scientific">Serratia odorifera</name>
    <dbReference type="NCBI Taxonomy" id="618"/>
    <lineage>
        <taxon>Bacteria</taxon>
        <taxon>Pseudomonadati</taxon>
        <taxon>Pseudomonadota</taxon>
        <taxon>Gammaproteobacteria</taxon>
        <taxon>Enterobacterales</taxon>
        <taxon>Yersiniaceae</taxon>
        <taxon>Serratia</taxon>
    </lineage>
</organism>
<gene>
    <name evidence="1" type="ORF">NCTC11214_00261</name>
</gene>
<dbReference type="KEGG" id="sof:NCTC11214_00261"/>
<reference evidence="1 2" key="1">
    <citation type="submission" date="2018-12" db="EMBL/GenBank/DDBJ databases">
        <authorList>
            <consortium name="Pathogen Informatics"/>
        </authorList>
    </citation>
    <scope>NUCLEOTIDE SEQUENCE [LARGE SCALE GENOMIC DNA]</scope>
    <source>
        <strain evidence="1 2">NCTC11214</strain>
    </source>
</reference>
<name>A0A3S4HHB4_SEROD</name>
<proteinExistence type="predicted"/>
<sequence>MKGQKDIGKSEGVNLSQRPLVLSQKLVVQCRFSSEVVKSVANFNTVLSYDGIESTKLYGAIVDA</sequence>
<protein>
    <submittedName>
        <fullName evidence="1">Uncharacterized protein</fullName>
    </submittedName>
</protein>
<dbReference type="Proteomes" id="UP000281391">
    <property type="component" value="Chromosome"/>
</dbReference>
<dbReference type="AlphaFoldDB" id="A0A3S4HHB4"/>
<accession>A0A3S4HHB4</accession>
<evidence type="ECO:0000313" key="1">
    <source>
        <dbReference type="EMBL" id="VDZ51559.1"/>
    </source>
</evidence>
<evidence type="ECO:0000313" key="2">
    <source>
        <dbReference type="Proteomes" id="UP000281391"/>
    </source>
</evidence>